<dbReference type="InterPro" id="IPR002502">
    <property type="entry name" value="Amidase_domain"/>
</dbReference>
<evidence type="ECO:0000256" key="2">
    <source>
        <dbReference type="ARBA" id="ARBA00022588"/>
    </source>
</evidence>
<dbReference type="Pfam" id="PF01510">
    <property type="entry name" value="Amidase_2"/>
    <property type="match status" value="1"/>
</dbReference>
<evidence type="ECO:0000256" key="3">
    <source>
        <dbReference type="ARBA" id="ARBA00022859"/>
    </source>
</evidence>
<feature type="domain" description="Peptidoglycan recognition protein family" evidence="5">
    <location>
        <begin position="125"/>
        <end position="280"/>
    </location>
</feature>
<dbReference type="SMART" id="SM00644">
    <property type="entry name" value="Ami_2"/>
    <property type="match status" value="1"/>
</dbReference>
<dbReference type="FunFam" id="3.40.80.10:FF:000001">
    <property type="entry name" value="Peptidoglycan recognition protein 1"/>
    <property type="match status" value="1"/>
</dbReference>
<comment type="similarity">
    <text evidence="1">Belongs to the N-acetylmuramoyl-L-alanine amidase 2 family.</text>
</comment>
<dbReference type="GO" id="GO:0009253">
    <property type="term" value="P:peptidoglycan catabolic process"/>
    <property type="evidence" value="ECO:0007669"/>
    <property type="project" value="InterPro"/>
</dbReference>
<dbReference type="InterPro" id="IPR015510">
    <property type="entry name" value="PGRP"/>
</dbReference>
<organism evidence="6">
    <name type="scientific">Timema tahoe</name>
    <dbReference type="NCBI Taxonomy" id="61484"/>
    <lineage>
        <taxon>Eukaryota</taxon>
        <taxon>Metazoa</taxon>
        <taxon>Ecdysozoa</taxon>
        <taxon>Arthropoda</taxon>
        <taxon>Hexapoda</taxon>
        <taxon>Insecta</taxon>
        <taxon>Pterygota</taxon>
        <taxon>Neoptera</taxon>
        <taxon>Polyneoptera</taxon>
        <taxon>Phasmatodea</taxon>
        <taxon>Timematodea</taxon>
        <taxon>Timematoidea</taxon>
        <taxon>Timematidae</taxon>
        <taxon>Timema</taxon>
    </lineage>
</organism>
<dbReference type="AlphaFoldDB" id="A0A7R9IFU9"/>
<sequence>MKVKDWYTTGSSLVSGIIQRLVCRGTSSIHFFFSGSSNIAATKMSSSEEEDKGVKENCKLWWGKQTLGAYVGSTISVCGTVAAIRYHTATNSWGIRRFYDLGVRDRRGNTIPYCYCPGTVHDNCLRIVSRAGWGARPSKEVEYMIIPVQYVVIQHTATPECTTASKCAARVAGLQAYFIDTLHNSDIGENFLIGGDGKVYEGVGWHKIGAHTKGYNTMALGITLIGNFSGHPNGSSGVCAITDKLPPKVQLEALKKLLECGVKMGELDPDFKLLAHRQLIATESPGMTLFLELQNWPEWAEHL</sequence>
<dbReference type="EMBL" id="OE001809">
    <property type="protein sequence ID" value="CAD7457623.1"/>
    <property type="molecule type" value="Genomic_DNA"/>
</dbReference>
<reference evidence="6" key="1">
    <citation type="submission" date="2020-11" db="EMBL/GenBank/DDBJ databases">
        <authorList>
            <person name="Tran Van P."/>
        </authorList>
    </citation>
    <scope>NUCLEOTIDE SEQUENCE</scope>
</reference>
<keyword evidence="2" id="KW-0399">Innate immunity</keyword>
<dbReference type="GO" id="GO:0008270">
    <property type="term" value="F:zinc ion binding"/>
    <property type="evidence" value="ECO:0007669"/>
    <property type="project" value="InterPro"/>
</dbReference>
<evidence type="ECO:0000313" key="6">
    <source>
        <dbReference type="EMBL" id="CAD7457623.1"/>
    </source>
</evidence>
<dbReference type="PANTHER" id="PTHR11022:SF74">
    <property type="entry name" value="PEPTIDOGLYCAN-RECOGNITION PROTEIN SA"/>
    <property type="match status" value="1"/>
</dbReference>
<dbReference type="GO" id="GO:0008745">
    <property type="term" value="F:N-acetylmuramoyl-L-alanine amidase activity"/>
    <property type="evidence" value="ECO:0007669"/>
    <property type="project" value="InterPro"/>
</dbReference>
<dbReference type="GO" id="GO:0045087">
    <property type="term" value="P:innate immune response"/>
    <property type="evidence" value="ECO:0007669"/>
    <property type="project" value="UniProtKB-KW"/>
</dbReference>
<dbReference type="PANTHER" id="PTHR11022">
    <property type="entry name" value="PEPTIDOGLYCAN RECOGNITION PROTEIN"/>
    <property type="match status" value="1"/>
</dbReference>
<dbReference type="InterPro" id="IPR036505">
    <property type="entry name" value="Amidase/PGRP_sf"/>
</dbReference>
<proteinExistence type="inferred from homology"/>
<dbReference type="SMART" id="SM00701">
    <property type="entry name" value="PGRP"/>
    <property type="match status" value="1"/>
</dbReference>
<gene>
    <name evidence="6" type="ORF">TTEB3V08_LOCUS5615</name>
</gene>
<feature type="domain" description="N-acetylmuramoyl-L-alanine amidase" evidence="4">
    <location>
        <begin position="136"/>
        <end position="286"/>
    </location>
</feature>
<evidence type="ECO:0000259" key="4">
    <source>
        <dbReference type="SMART" id="SM00644"/>
    </source>
</evidence>
<dbReference type="SUPFAM" id="SSF55846">
    <property type="entry name" value="N-acetylmuramoyl-L-alanine amidase-like"/>
    <property type="match status" value="1"/>
</dbReference>
<name>A0A7R9IFU9_9NEOP</name>
<protein>
    <submittedName>
        <fullName evidence="6">Uncharacterized protein</fullName>
    </submittedName>
</protein>
<accession>A0A7R9IFU9</accession>
<evidence type="ECO:0000256" key="1">
    <source>
        <dbReference type="ARBA" id="ARBA00007553"/>
    </source>
</evidence>
<evidence type="ECO:0000259" key="5">
    <source>
        <dbReference type="SMART" id="SM00701"/>
    </source>
</evidence>
<dbReference type="Gene3D" id="3.40.80.10">
    <property type="entry name" value="Peptidoglycan recognition protein-like"/>
    <property type="match status" value="1"/>
</dbReference>
<dbReference type="InterPro" id="IPR006619">
    <property type="entry name" value="PGRP_domain_met/bac"/>
</dbReference>
<dbReference type="CDD" id="cd06583">
    <property type="entry name" value="PGRP"/>
    <property type="match status" value="1"/>
</dbReference>
<keyword evidence="3" id="KW-0391">Immunity</keyword>